<dbReference type="OrthoDB" id="9805935at2"/>
<keyword evidence="11" id="KW-1185">Reference proteome</keyword>
<keyword evidence="5 8" id="KW-0784">Thiamine biosynthesis</keyword>
<accession>A0A1L4D1C6</accession>
<comment type="pathway">
    <text evidence="2 8">Cofactor biosynthesis; thiamine diphosphate biosynthesis.</text>
</comment>
<dbReference type="EC" id="2.8.1.10" evidence="3 8"/>
<gene>
    <name evidence="8" type="primary">thiG</name>
    <name evidence="10" type="ORF">AXG55_08775</name>
</gene>
<dbReference type="KEGG" id="saqi:AXG55_08775"/>
<dbReference type="Gene3D" id="3.20.20.70">
    <property type="entry name" value="Aldolase class I"/>
    <property type="match status" value="1"/>
</dbReference>
<evidence type="ECO:0000256" key="2">
    <source>
        <dbReference type="ARBA" id="ARBA00004948"/>
    </source>
</evidence>
<name>A0A1L4D1C6_9BACT</name>
<dbReference type="InterPro" id="IPR033983">
    <property type="entry name" value="Thiazole_synthase_ThiG"/>
</dbReference>
<protein>
    <recommendedName>
        <fullName evidence="3 8">Thiazole synthase</fullName>
        <ecNumber evidence="3 8">2.8.1.10</ecNumber>
    </recommendedName>
</protein>
<keyword evidence="4 8" id="KW-0808">Transferase</keyword>
<dbReference type="PANTHER" id="PTHR34266:SF2">
    <property type="entry name" value="THIAZOLE SYNTHASE"/>
    <property type="match status" value="1"/>
</dbReference>
<keyword evidence="6 8" id="KW-0704">Schiff base</keyword>
<comment type="function">
    <text evidence="1 8">Catalyzes the rearrangement of 1-deoxy-D-xylulose 5-phosphate (DXP) to produce the thiazole phosphate moiety of thiamine. Sulfur is provided by the thiocarboxylate moiety of the carrier protein ThiS. In vitro, sulfur can be provided by H(2)S.</text>
</comment>
<dbReference type="HAMAP" id="MF_00443">
    <property type="entry name" value="ThiG"/>
    <property type="match status" value="1"/>
</dbReference>
<evidence type="ECO:0000256" key="7">
    <source>
        <dbReference type="ARBA" id="ARBA00049897"/>
    </source>
</evidence>
<dbReference type="PANTHER" id="PTHR34266">
    <property type="entry name" value="THIAZOLE SYNTHASE"/>
    <property type="match status" value="1"/>
</dbReference>
<evidence type="ECO:0000313" key="10">
    <source>
        <dbReference type="EMBL" id="APJ03994.1"/>
    </source>
</evidence>
<feature type="binding site" evidence="8">
    <location>
        <position position="157"/>
    </location>
    <ligand>
        <name>1-deoxy-D-xylulose 5-phosphate</name>
        <dbReference type="ChEBI" id="CHEBI:57792"/>
    </ligand>
</feature>
<dbReference type="AlphaFoldDB" id="A0A1L4D1C6"/>
<comment type="similarity">
    <text evidence="8">Belongs to the ThiG family.</text>
</comment>
<evidence type="ECO:0000313" key="11">
    <source>
        <dbReference type="Proteomes" id="UP000184731"/>
    </source>
</evidence>
<comment type="catalytic activity">
    <reaction evidence="7 8">
        <text>[ThiS sulfur-carrier protein]-C-terminal-Gly-aminoethanethioate + 2-iminoacetate + 1-deoxy-D-xylulose 5-phosphate = [ThiS sulfur-carrier protein]-C-terminal Gly-Gly + 2-[(2R,5Z)-2-carboxy-4-methylthiazol-5(2H)-ylidene]ethyl phosphate + 2 H2O + H(+)</text>
        <dbReference type="Rhea" id="RHEA:26297"/>
        <dbReference type="Rhea" id="RHEA-COMP:12909"/>
        <dbReference type="Rhea" id="RHEA-COMP:19908"/>
        <dbReference type="ChEBI" id="CHEBI:15377"/>
        <dbReference type="ChEBI" id="CHEBI:15378"/>
        <dbReference type="ChEBI" id="CHEBI:57792"/>
        <dbReference type="ChEBI" id="CHEBI:62899"/>
        <dbReference type="ChEBI" id="CHEBI:77846"/>
        <dbReference type="ChEBI" id="CHEBI:90778"/>
        <dbReference type="ChEBI" id="CHEBI:232372"/>
        <dbReference type="EC" id="2.8.1.10"/>
    </reaction>
</comment>
<feature type="binding site" evidence="8">
    <location>
        <begin position="184"/>
        <end position="185"/>
    </location>
    <ligand>
        <name>1-deoxy-D-xylulose 5-phosphate</name>
        <dbReference type="ChEBI" id="CHEBI:57792"/>
    </ligand>
</feature>
<reference evidence="10 11" key="1">
    <citation type="submission" date="2016-10" db="EMBL/GenBank/DDBJ databases">
        <title>Silvanigrella aquatica sp. nov., isolated from a freshwater lake located in the Black Forest, Germany, description of Silvanigrellaceae fam. nov., Silvanigrellales ord. nov., reclassification of the order Bdellovibrionales in the class Oligoflexia, reclassification of the families Bacteriovoracaceae and Halobacteriovoraceae in the new order Bacteriovoracales ord. nov., and reclassification of the family Pseudobacteriovoracaceae in the order Oligoflexiales.</title>
        <authorList>
            <person name="Hahn M.W."/>
            <person name="Schmidt J."/>
            <person name="Koll U."/>
            <person name="Rohde M."/>
            <person name="Verbag S."/>
            <person name="Pitt A."/>
            <person name="Nakai R."/>
            <person name="Naganuma T."/>
            <person name="Lang E."/>
        </authorList>
    </citation>
    <scope>NUCLEOTIDE SEQUENCE [LARGE SCALE GENOMIC DNA]</scope>
    <source>
        <strain evidence="10 11">MWH-Nonnen-W8red</strain>
    </source>
</reference>
<evidence type="ECO:0000259" key="9">
    <source>
        <dbReference type="Pfam" id="PF05690"/>
    </source>
</evidence>
<evidence type="ECO:0000256" key="4">
    <source>
        <dbReference type="ARBA" id="ARBA00022679"/>
    </source>
</evidence>
<dbReference type="CDD" id="cd04728">
    <property type="entry name" value="ThiG"/>
    <property type="match status" value="1"/>
</dbReference>
<organism evidence="10 11">
    <name type="scientific">Silvanigrella aquatica</name>
    <dbReference type="NCBI Taxonomy" id="1915309"/>
    <lineage>
        <taxon>Bacteria</taxon>
        <taxon>Pseudomonadati</taxon>
        <taxon>Bdellovibrionota</taxon>
        <taxon>Oligoflexia</taxon>
        <taxon>Silvanigrellales</taxon>
        <taxon>Silvanigrellaceae</taxon>
        <taxon>Silvanigrella</taxon>
    </lineage>
</organism>
<evidence type="ECO:0000256" key="5">
    <source>
        <dbReference type="ARBA" id="ARBA00022977"/>
    </source>
</evidence>
<feature type="active site" description="Schiff-base intermediate with DXP" evidence="8">
    <location>
        <position position="96"/>
    </location>
</feature>
<comment type="subcellular location">
    <subcellularLocation>
        <location evidence="8">Cytoplasm</location>
    </subcellularLocation>
</comment>
<dbReference type="RefSeq" id="WP_148697740.1">
    <property type="nucleotide sequence ID" value="NZ_CP017834.1"/>
</dbReference>
<feature type="domain" description="Thiazole synthase ThiG" evidence="9">
    <location>
        <begin position="4"/>
        <end position="249"/>
    </location>
</feature>
<evidence type="ECO:0000256" key="3">
    <source>
        <dbReference type="ARBA" id="ARBA00011960"/>
    </source>
</evidence>
<evidence type="ECO:0000256" key="1">
    <source>
        <dbReference type="ARBA" id="ARBA00002834"/>
    </source>
</evidence>
<evidence type="ECO:0000256" key="6">
    <source>
        <dbReference type="ARBA" id="ARBA00023270"/>
    </source>
</evidence>
<dbReference type="EMBL" id="CP017834">
    <property type="protein sequence ID" value="APJ03994.1"/>
    <property type="molecule type" value="Genomic_DNA"/>
</dbReference>
<keyword evidence="8" id="KW-0963">Cytoplasm</keyword>
<proteinExistence type="inferred from homology"/>
<dbReference type="STRING" id="1915309.AXG55_08775"/>
<dbReference type="Proteomes" id="UP000184731">
    <property type="component" value="Chromosome"/>
</dbReference>
<dbReference type="InterPro" id="IPR008867">
    <property type="entry name" value="ThiG"/>
</dbReference>
<feature type="binding site" evidence="8">
    <location>
        <begin position="206"/>
        <end position="207"/>
    </location>
    <ligand>
        <name>1-deoxy-D-xylulose 5-phosphate</name>
        <dbReference type="ChEBI" id="CHEBI:57792"/>
    </ligand>
</feature>
<comment type="subunit">
    <text evidence="8">Homotetramer. Forms heterodimers with either ThiH or ThiS.</text>
</comment>
<dbReference type="Pfam" id="PF05690">
    <property type="entry name" value="ThiG"/>
    <property type="match status" value="1"/>
</dbReference>
<dbReference type="GO" id="GO:0005737">
    <property type="term" value="C:cytoplasm"/>
    <property type="evidence" value="ECO:0007669"/>
    <property type="project" value="UniProtKB-SubCell"/>
</dbReference>
<dbReference type="GO" id="GO:0009229">
    <property type="term" value="P:thiamine diphosphate biosynthetic process"/>
    <property type="evidence" value="ECO:0007669"/>
    <property type="project" value="UniProtKB-UniRule"/>
</dbReference>
<dbReference type="GO" id="GO:1990107">
    <property type="term" value="F:thiazole synthase activity"/>
    <property type="evidence" value="ECO:0007669"/>
    <property type="project" value="UniProtKB-EC"/>
</dbReference>
<dbReference type="SUPFAM" id="SSF110399">
    <property type="entry name" value="ThiG-like"/>
    <property type="match status" value="1"/>
</dbReference>
<dbReference type="InterPro" id="IPR013785">
    <property type="entry name" value="Aldolase_TIM"/>
</dbReference>
<sequence length="256" mass="28188">MLNLYGKKFNSRFLLGTAKYPSLNILKEALIASQTEIITVSLRRLSPQKNEKNIFWEVIKSLNLTILPNTAGCYHAKDAIQTALMAQDIFETNWIKLEVIGESLLLQPHPYELLKAAEELAKRNFCIFPYMTDDIIVAQELVQLGCQVLMPWAAPIGSGKGIRNPHSLKILREHFPSVTLIVDAGIGAPSHASRAMELGCDAVLLNTAVADSHNPVFMARAFAKAIEAGHEAFCSGLIPQYEFALSSTPVVGIPFQ</sequence>
<evidence type="ECO:0000256" key="8">
    <source>
        <dbReference type="HAMAP-Rule" id="MF_00443"/>
    </source>
</evidence>
<dbReference type="UniPathway" id="UPA00060"/>